<accession>A0A804HMH0</accession>
<dbReference type="Proteomes" id="UP000012960">
    <property type="component" value="Unplaced"/>
</dbReference>
<dbReference type="EnsemblPlants" id="Ma00_t02100.1">
    <property type="protein sequence ID" value="Ma00_p02100.1"/>
    <property type="gene ID" value="Ma00_g02100"/>
</dbReference>
<protein>
    <submittedName>
        <fullName evidence="2">(wild Malaysian banana) hypothetical protein</fullName>
    </submittedName>
</protein>
<evidence type="ECO:0000256" key="1">
    <source>
        <dbReference type="SAM" id="Phobius"/>
    </source>
</evidence>
<keyword evidence="1" id="KW-0472">Membrane</keyword>
<proteinExistence type="predicted"/>
<dbReference type="AlphaFoldDB" id="A0A804HMH0"/>
<organism evidence="3 4">
    <name type="scientific">Musa acuminata subsp. malaccensis</name>
    <name type="common">Wild banana</name>
    <name type="synonym">Musa malaccensis</name>
    <dbReference type="NCBI Taxonomy" id="214687"/>
    <lineage>
        <taxon>Eukaryota</taxon>
        <taxon>Viridiplantae</taxon>
        <taxon>Streptophyta</taxon>
        <taxon>Embryophyta</taxon>
        <taxon>Tracheophyta</taxon>
        <taxon>Spermatophyta</taxon>
        <taxon>Magnoliopsida</taxon>
        <taxon>Liliopsida</taxon>
        <taxon>Zingiberales</taxon>
        <taxon>Musaceae</taxon>
        <taxon>Musa</taxon>
    </lineage>
</organism>
<evidence type="ECO:0000313" key="3">
    <source>
        <dbReference type="EnsemblPlants" id="Ma00_p02100.1"/>
    </source>
</evidence>
<reference evidence="2" key="1">
    <citation type="submission" date="2021-03" db="EMBL/GenBank/DDBJ databases">
        <authorList>
            <consortium name="Genoscope - CEA"/>
            <person name="William W."/>
        </authorList>
    </citation>
    <scope>NUCLEOTIDE SEQUENCE</scope>
    <source>
        <strain evidence="2">Doubled-haploid Pahang</strain>
    </source>
</reference>
<dbReference type="Gramene" id="Ma00_t02100.1">
    <property type="protein sequence ID" value="Ma00_p02100.1"/>
    <property type="gene ID" value="Ma00_g02100"/>
</dbReference>
<reference evidence="3" key="2">
    <citation type="submission" date="2021-05" db="UniProtKB">
        <authorList>
            <consortium name="EnsemblPlants"/>
        </authorList>
    </citation>
    <scope>IDENTIFICATION</scope>
    <source>
        <strain evidence="3">subsp. malaccensis</strain>
    </source>
</reference>
<keyword evidence="1" id="KW-0812">Transmembrane</keyword>
<dbReference type="EMBL" id="HG996466">
    <property type="protein sequence ID" value="CAG1860242.1"/>
    <property type="molecule type" value="Genomic_DNA"/>
</dbReference>
<name>A0A804HMH0_MUSAM</name>
<dbReference type="InParanoid" id="A0A804HMH0"/>
<evidence type="ECO:0000313" key="2">
    <source>
        <dbReference type="EMBL" id="CAG1860242.1"/>
    </source>
</evidence>
<evidence type="ECO:0000313" key="4">
    <source>
        <dbReference type="Proteomes" id="UP000012960"/>
    </source>
</evidence>
<keyword evidence="1" id="KW-1133">Transmembrane helix</keyword>
<gene>
    <name evidence="2" type="ORF">GSMUA_305380.1</name>
</gene>
<keyword evidence="4" id="KW-1185">Reference proteome</keyword>
<sequence>MLFHINVMRIIRILDSDRRRCINELCTLIQTPGVVIVLVINDSRTIVNT</sequence>
<feature type="transmembrane region" description="Helical" evidence="1">
    <location>
        <begin position="21"/>
        <end position="40"/>
    </location>
</feature>